<reference evidence="14" key="1">
    <citation type="journal article" date="2014" name="Int. J. Syst. Evol. Microbiol.">
        <title>Complete genome sequence of Corynebacterium casei LMG S-19264T (=DSM 44701T), isolated from a smear-ripened cheese.</title>
        <authorList>
            <consortium name="US DOE Joint Genome Institute (JGI-PGF)"/>
            <person name="Walter F."/>
            <person name="Albersmeier A."/>
            <person name="Kalinowski J."/>
            <person name="Ruckert C."/>
        </authorList>
    </citation>
    <scope>NUCLEOTIDE SEQUENCE</scope>
    <source>
        <strain evidence="14">CGMCC 1.12919</strain>
    </source>
</reference>
<dbReference type="InterPro" id="IPR011766">
    <property type="entry name" value="TPP_enzyme_TPP-bd"/>
</dbReference>
<keyword evidence="4" id="KW-0479">Metal-binding</keyword>
<comment type="cofactor">
    <cofactor evidence="1">
        <name>a metal cation</name>
        <dbReference type="ChEBI" id="CHEBI:25213"/>
    </cofactor>
</comment>
<dbReference type="Proteomes" id="UP000637002">
    <property type="component" value="Unassembled WGS sequence"/>
</dbReference>
<keyword evidence="10" id="KW-0732">Signal</keyword>
<dbReference type="GO" id="GO:0000287">
    <property type="term" value="F:magnesium ion binding"/>
    <property type="evidence" value="ECO:0007669"/>
    <property type="project" value="InterPro"/>
</dbReference>
<evidence type="ECO:0000256" key="3">
    <source>
        <dbReference type="ARBA" id="ARBA00007812"/>
    </source>
</evidence>
<dbReference type="Pfam" id="PF02775">
    <property type="entry name" value="TPP_enzyme_C"/>
    <property type="match status" value="1"/>
</dbReference>
<accession>A0A916XE19</accession>
<evidence type="ECO:0000313" key="15">
    <source>
        <dbReference type="Proteomes" id="UP000637002"/>
    </source>
</evidence>
<keyword evidence="6" id="KW-0460">Magnesium</keyword>
<dbReference type="GO" id="GO:0000949">
    <property type="term" value="P:aromatic amino acid family catabolic process to alcohol via Ehrlich pathway"/>
    <property type="evidence" value="ECO:0007669"/>
    <property type="project" value="TreeGrafter"/>
</dbReference>
<feature type="chain" id="PRO_5037642242" description="Thiamine pyrophosphate-binding protein" evidence="10">
    <location>
        <begin position="36"/>
        <end position="627"/>
    </location>
</feature>
<dbReference type="Gene3D" id="3.40.50.970">
    <property type="match status" value="2"/>
</dbReference>
<dbReference type="Gene3D" id="3.40.50.1220">
    <property type="entry name" value="TPP-binding domain"/>
    <property type="match status" value="1"/>
</dbReference>
<evidence type="ECO:0000256" key="5">
    <source>
        <dbReference type="ARBA" id="ARBA00022793"/>
    </source>
</evidence>
<comment type="cofactor">
    <cofactor evidence="2">
        <name>thiamine diphosphate</name>
        <dbReference type="ChEBI" id="CHEBI:58937"/>
    </cofactor>
</comment>
<reference evidence="14" key="2">
    <citation type="submission" date="2020-09" db="EMBL/GenBank/DDBJ databases">
        <authorList>
            <person name="Sun Q."/>
            <person name="Zhou Y."/>
        </authorList>
    </citation>
    <scope>NUCLEOTIDE SEQUENCE</scope>
    <source>
        <strain evidence="14">CGMCC 1.12919</strain>
    </source>
</reference>
<keyword evidence="5" id="KW-0210">Decarboxylase</keyword>
<dbReference type="CDD" id="cd07038">
    <property type="entry name" value="TPP_PYR_PDC_IPDC_like"/>
    <property type="match status" value="1"/>
</dbReference>
<dbReference type="InterPro" id="IPR012000">
    <property type="entry name" value="Thiamin_PyroP_enz_cen_dom"/>
</dbReference>
<keyword evidence="15" id="KW-1185">Reference proteome</keyword>
<dbReference type="GO" id="GO:0005829">
    <property type="term" value="C:cytosol"/>
    <property type="evidence" value="ECO:0007669"/>
    <property type="project" value="TreeGrafter"/>
</dbReference>
<dbReference type="RefSeq" id="WP_188609430.1">
    <property type="nucleotide sequence ID" value="NZ_BMGG01000004.1"/>
</dbReference>
<dbReference type="AlphaFoldDB" id="A0A916XE19"/>
<dbReference type="InterPro" id="IPR012110">
    <property type="entry name" value="PDC/IPDC-like"/>
</dbReference>
<evidence type="ECO:0000259" key="11">
    <source>
        <dbReference type="Pfam" id="PF00205"/>
    </source>
</evidence>
<evidence type="ECO:0000256" key="10">
    <source>
        <dbReference type="SAM" id="SignalP"/>
    </source>
</evidence>
<proteinExistence type="inferred from homology"/>
<comment type="caution">
    <text evidence="14">The sequence shown here is derived from an EMBL/GenBank/DDBJ whole genome shotgun (WGS) entry which is preliminary data.</text>
</comment>
<feature type="domain" description="Thiamine pyrophosphate enzyme N-terminal TPP-binding" evidence="13">
    <location>
        <begin position="45"/>
        <end position="145"/>
    </location>
</feature>
<gene>
    <name evidence="14" type="ORF">GCM10010994_24310</name>
</gene>
<dbReference type="InterPro" id="IPR047213">
    <property type="entry name" value="TPP_PYR_PDC_IPDC-like"/>
</dbReference>
<keyword evidence="7 9" id="KW-0786">Thiamine pyrophosphate</keyword>
<dbReference type="Pfam" id="PF00205">
    <property type="entry name" value="TPP_enzyme_M"/>
    <property type="match status" value="1"/>
</dbReference>
<evidence type="ECO:0000259" key="12">
    <source>
        <dbReference type="Pfam" id="PF02775"/>
    </source>
</evidence>
<evidence type="ECO:0008006" key="16">
    <source>
        <dbReference type="Google" id="ProtNLM"/>
    </source>
</evidence>
<dbReference type="InterPro" id="IPR029061">
    <property type="entry name" value="THDP-binding"/>
</dbReference>
<dbReference type="GO" id="GO:0004737">
    <property type="term" value="F:pyruvate decarboxylase activity"/>
    <property type="evidence" value="ECO:0007669"/>
    <property type="project" value="TreeGrafter"/>
</dbReference>
<evidence type="ECO:0000313" key="14">
    <source>
        <dbReference type="EMBL" id="GGC64848.1"/>
    </source>
</evidence>
<dbReference type="Pfam" id="PF02776">
    <property type="entry name" value="TPP_enzyme_N"/>
    <property type="match status" value="1"/>
</dbReference>
<evidence type="ECO:0000256" key="1">
    <source>
        <dbReference type="ARBA" id="ARBA00001920"/>
    </source>
</evidence>
<dbReference type="PROSITE" id="PS51318">
    <property type="entry name" value="TAT"/>
    <property type="match status" value="1"/>
</dbReference>
<dbReference type="PANTHER" id="PTHR43452">
    <property type="entry name" value="PYRUVATE DECARBOXYLASE"/>
    <property type="match status" value="1"/>
</dbReference>
<dbReference type="InterPro" id="IPR012001">
    <property type="entry name" value="Thiamin_PyroP_enz_TPP-bd_dom"/>
</dbReference>
<feature type="domain" description="Thiamine pyrophosphate enzyme central" evidence="11">
    <location>
        <begin position="251"/>
        <end position="372"/>
    </location>
</feature>
<evidence type="ECO:0000256" key="4">
    <source>
        <dbReference type="ARBA" id="ARBA00022723"/>
    </source>
</evidence>
<sequence>MPDDSVPVSRRQLLATTAALAGAAGVTLMPQPAAAIPVAETASVSVADYIAMRLRQAGCDTLFGIPGATCDPFFDAALQAKLSIIVTASDLEAGYAADGYARCKGLGAVSVTYGVGMLSLANAIAGAYVERSPVVVINGGPSLVDIARLKEDGSLFSHSIGEVRLAGAGGDEDLLADLRVFRAITAHAVRVTTRDRAPRAIDAALKVAIAQKRPVYIEIAKDLWSKKVAAPAGRLDAPGDGGATEAALAGKIIAKLRAARRPALLIGIEVARYGLGERATAVVQKLGIPWSTTLLAKSVVAEDTVGFLGTYDGPRAPKSVVAAIREADVLLALGCVPGRQYRELYQSPPETLIRIADGVARVGRARRANVDIGRLLSALEAQSWSPDPAHLAAAQLRGTAPLPPRRPGAPPDQADAAGDTGLTYDELMGPLAGFIDPSFTVITDTSVSMHPAADLLITRRGGFLCNAVWQSIGYSVGAAIGVGVAERERAASRRPPRPLVLCGDGGFQMSVQALSTLAHHNIPAIVLVLDNGLYAIEQWTVEATRGIAASDKRSFFRSTDVKAVPYLGLPRWHYAALAKAMGFARADQVDAAADLLPALNRAKAADGPHLIAVRMKQRSLPAELSGS</sequence>
<dbReference type="NCBIfam" id="TIGR01409">
    <property type="entry name" value="TAT_signal_seq"/>
    <property type="match status" value="1"/>
</dbReference>
<dbReference type="GO" id="GO:0030976">
    <property type="term" value="F:thiamine pyrophosphate binding"/>
    <property type="evidence" value="ECO:0007669"/>
    <property type="project" value="InterPro"/>
</dbReference>
<feature type="domain" description="Thiamine pyrophosphate enzyme TPP-binding" evidence="12">
    <location>
        <begin position="457"/>
        <end position="613"/>
    </location>
</feature>
<protein>
    <recommendedName>
        <fullName evidence="16">Thiamine pyrophosphate-binding protein</fullName>
    </recommendedName>
</protein>
<dbReference type="SUPFAM" id="SSF52467">
    <property type="entry name" value="DHS-like NAD/FAD-binding domain"/>
    <property type="match status" value="1"/>
</dbReference>
<evidence type="ECO:0000256" key="6">
    <source>
        <dbReference type="ARBA" id="ARBA00022842"/>
    </source>
</evidence>
<dbReference type="InterPro" id="IPR019546">
    <property type="entry name" value="TAT_signal_bac_arc"/>
</dbReference>
<evidence type="ECO:0000259" key="13">
    <source>
        <dbReference type="Pfam" id="PF02776"/>
    </source>
</evidence>
<dbReference type="InterPro" id="IPR006311">
    <property type="entry name" value="TAT_signal"/>
</dbReference>
<evidence type="ECO:0000256" key="8">
    <source>
        <dbReference type="ARBA" id="ARBA00023239"/>
    </source>
</evidence>
<evidence type="ECO:0000256" key="7">
    <source>
        <dbReference type="ARBA" id="ARBA00023052"/>
    </source>
</evidence>
<dbReference type="InterPro" id="IPR029035">
    <property type="entry name" value="DHS-like_NAD/FAD-binding_dom"/>
</dbReference>
<comment type="similarity">
    <text evidence="3 9">Belongs to the TPP enzyme family.</text>
</comment>
<evidence type="ECO:0000256" key="2">
    <source>
        <dbReference type="ARBA" id="ARBA00001964"/>
    </source>
</evidence>
<feature type="signal peptide" evidence="10">
    <location>
        <begin position="1"/>
        <end position="35"/>
    </location>
</feature>
<keyword evidence="8" id="KW-0456">Lyase</keyword>
<organism evidence="14 15">
    <name type="scientific">Chelatococcus reniformis</name>
    <dbReference type="NCBI Taxonomy" id="1494448"/>
    <lineage>
        <taxon>Bacteria</taxon>
        <taxon>Pseudomonadati</taxon>
        <taxon>Pseudomonadota</taxon>
        <taxon>Alphaproteobacteria</taxon>
        <taxon>Hyphomicrobiales</taxon>
        <taxon>Chelatococcaceae</taxon>
        <taxon>Chelatococcus</taxon>
    </lineage>
</organism>
<dbReference type="EMBL" id="BMGG01000004">
    <property type="protein sequence ID" value="GGC64848.1"/>
    <property type="molecule type" value="Genomic_DNA"/>
</dbReference>
<evidence type="ECO:0000256" key="9">
    <source>
        <dbReference type="RuleBase" id="RU362132"/>
    </source>
</evidence>
<name>A0A916XE19_9HYPH</name>
<dbReference type="SUPFAM" id="SSF52518">
    <property type="entry name" value="Thiamin diphosphate-binding fold (THDP-binding)"/>
    <property type="match status" value="2"/>
</dbReference>
<dbReference type="PANTHER" id="PTHR43452:SF30">
    <property type="entry name" value="PYRUVATE DECARBOXYLASE ISOZYME 1-RELATED"/>
    <property type="match status" value="1"/>
</dbReference>